<evidence type="ECO:0000313" key="18">
    <source>
        <dbReference type="EMBL" id="KAG5334759.1"/>
    </source>
</evidence>
<keyword evidence="6" id="KW-0645">Protease</keyword>
<dbReference type="PROSITE" id="PS52035">
    <property type="entry name" value="PEPTIDASE_M14"/>
    <property type="match status" value="2"/>
</dbReference>
<keyword evidence="12" id="KW-1015">Disulfide bond</keyword>
<comment type="caution">
    <text evidence="18">The sequence shown here is derived from an EMBL/GenBank/DDBJ whole genome shotgun (WGS) entry which is preliminary data.</text>
</comment>
<dbReference type="SUPFAM" id="SSF53187">
    <property type="entry name" value="Zn-dependent exopeptidases"/>
    <property type="match status" value="2"/>
</dbReference>
<dbReference type="InterPro" id="IPR057247">
    <property type="entry name" value="CARBOXYPEPT_ZN_2"/>
</dbReference>
<evidence type="ECO:0000256" key="6">
    <source>
        <dbReference type="ARBA" id="ARBA00022670"/>
    </source>
</evidence>
<feature type="active site" description="Proton donor/acceptor" evidence="15">
    <location>
        <position position="794"/>
    </location>
</feature>
<dbReference type="PRINTS" id="PR00765">
    <property type="entry name" value="CRBOXYPTASEA"/>
</dbReference>
<dbReference type="PROSITE" id="PS00133">
    <property type="entry name" value="CARBOXYPEPT_ZN_2"/>
    <property type="match status" value="2"/>
</dbReference>
<name>A0A836FHY6_9HYME</name>
<sequence>MTIMWSIILCIVISVAGKQITFENYKVFKIITTRSTRNKLFNRLGNISDGYSFWKVSLVSKQVDLMVAPHKLPEFYEMMAQIQAPYKVYIDNVQTLINRAMPANASMKFDFKNYHDLDTIYKNLDDLANQYPNVVQSIVGGKTYEGRKIKGVKVSFKPNNPGVFIESGIHAREWIAPATAMYIFHQLLTSNNTEVRTLAESHDWYIFPVFNPDGYVYTHTTNRLWRKTRKPYGFRCYGCDPNRNWGYEWNTGGSSNNPCSETYAGPMPFSEIETRSMSTYISSISDKFYVYIALHSYSQLLMFPYGYTADHVDNYDLLYDIGMKTITALAKRYGTDYTVGNIAETIYVASGNSADWIKGTYNKSIVYTYELRDGGQYGFLLPPEQIIPTGEETLDSIIAMLKEAKTLKKYGLIYICVLKLKKSIFIMWKIILCMIMGLVTAEQITFDNYKVIKINVTTNRQVELLNQIAKDPDHFSIWKEPSVNKQAELMVAPQKLSEFYELMAQIQAPYKVSIENVQALINQATIAKASETFDFTKYHTLDTIYNYLDDLEKKYPNIVQTVVAGKSYEGREIKGVKISFKQNNPGVFFESGIHAREWIAPATVLYILDQLLTSNNRYVRNLAESHNWYIFPVCNPDGYVYTYTTNRMWRKTRKPYGDNCYGTDPNRNWGYTWQSASNDSGPCTETYPGPAPFSDIEIKSLSKYIKSICNKFYIYLSFHSYSQLLMFPYSYTVKHVDNYNDLNNIGWKAKIALAKRYGTNYTLGDIAETIYEAYGSSVDWVKFACGTPLLFAYELRDQGKYGFLLPSKEIIPTGEETLDSILAILKEATVLGYS</sequence>
<dbReference type="SUPFAM" id="SSF54897">
    <property type="entry name" value="Protease propeptides/inhibitors"/>
    <property type="match status" value="2"/>
</dbReference>
<dbReference type="CDD" id="cd03860">
    <property type="entry name" value="M14_CP_A-B_like"/>
    <property type="match status" value="2"/>
</dbReference>
<evidence type="ECO:0000256" key="5">
    <source>
        <dbReference type="ARBA" id="ARBA00022645"/>
    </source>
</evidence>
<dbReference type="Proteomes" id="UP000669903">
    <property type="component" value="Unassembled WGS sequence"/>
</dbReference>
<dbReference type="GO" id="GO:0008270">
    <property type="term" value="F:zinc ion binding"/>
    <property type="evidence" value="ECO:0007669"/>
    <property type="project" value="InterPro"/>
</dbReference>
<proteinExistence type="inferred from homology"/>
<dbReference type="EMBL" id="JAANIC010004451">
    <property type="protein sequence ID" value="KAG5334759.1"/>
    <property type="molecule type" value="Genomic_DNA"/>
</dbReference>
<gene>
    <name evidence="18" type="ORF">G6Z76_0013637</name>
</gene>
<feature type="domain" description="Peptidase M14" evidence="17">
    <location>
        <begin position="113"/>
        <end position="404"/>
    </location>
</feature>
<comment type="function">
    <text evidence="13">Involved in the digestion of the blood meal.</text>
</comment>
<evidence type="ECO:0000256" key="15">
    <source>
        <dbReference type="PROSITE-ProRule" id="PRU01379"/>
    </source>
</evidence>
<dbReference type="InterPro" id="IPR000834">
    <property type="entry name" value="Peptidase_M14"/>
</dbReference>
<dbReference type="GO" id="GO:0006508">
    <property type="term" value="P:proteolysis"/>
    <property type="evidence" value="ECO:0007669"/>
    <property type="project" value="UniProtKB-KW"/>
</dbReference>
<evidence type="ECO:0000256" key="9">
    <source>
        <dbReference type="ARBA" id="ARBA00022801"/>
    </source>
</evidence>
<evidence type="ECO:0000256" key="8">
    <source>
        <dbReference type="ARBA" id="ARBA00022729"/>
    </source>
</evidence>
<evidence type="ECO:0000259" key="17">
    <source>
        <dbReference type="PROSITE" id="PS52035"/>
    </source>
</evidence>
<comment type="cofactor">
    <cofactor evidence="1">
        <name>Zn(2+)</name>
        <dbReference type="ChEBI" id="CHEBI:29105"/>
    </cofactor>
</comment>
<dbReference type="FunFam" id="3.30.70.340:FF:000002">
    <property type="entry name" value="Carboxypeptidase A"/>
    <property type="match status" value="1"/>
</dbReference>
<evidence type="ECO:0000313" key="19">
    <source>
        <dbReference type="Proteomes" id="UP000669903"/>
    </source>
</evidence>
<keyword evidence="10" id="KW-0862">Zinc</keyword>
<keyword evidence="7" id="KW-0479">Metal-binding</keyword>
<dbReference type="InterPro" id="IPR036990">
    <property type="entry name" value="M14A-like_propep"/>
</dbReference>
<dbReference type="PANTHER" id="PTHR11705">
    <property type="entry name" value="PROTEASE FAMILY M14 CARBOXYPEPTIDASE A,B"/>
    <property type="match status" value="1"/>
</dbReference>
<dbReference type="AlphaFoldDB" id="A0A836FHY6"/>
<dbReference type="Gene3D" id="3.30.70.340">
    <property type="entry name" value="Metallocarboxypeptidase-like"/>
    <property type="match status" value="2"/>
</dbReference>
<comment type="similarity">
    <text evidence="3 15">Belongs to the peptidase M14 family.</text>
</comment>
<feature type="active site" description="Proton donor/acceptor" evidence="15">
    <location>
        <position position="370"/>
    </location>
</feature>
<dbReference type="Pfam" id="PF02244">
    <property type="entry name" value="Propep_M14"/>
    <property type="match status" value="2"/>
</dbReference>
<organism evidence="18 19">
    <name type="scientific">Acromyrmex charruanus</name>
    <dbReference type="NCBI Taxonomy" id="2715315"/>
    <lineage>
        <taxon>Eukaryota</taxon>
        <taxon>Metazoa</taxon>
        <taxon>Ecdysozoa</taxon>
        <taxon>Arthropoda</taxon>
        <taxon>Hexapoda</taxon>
        <taxon>Insecta</taxon>
        <taxon>Pterygota</taxon>
        <taxon>Neoptera</taxon>
        <taxon>Endopterygota</taxon>
        <taxon>Hymenoptera</taxon>
        <taxon>Apocrita</taxon>
        <taxon>Aculeata</taxon>
        <taxon>Formicoidea</taxon>
        <taxon>Formicidae</taxon>
        <taxon>Myrmicinae</taxon>
        <taxon>Acromyrmex</taxon>
    </lineage>
</organism>
<evidence type="ECO:0000256" key="14">
    <source>
        <dbReference type="ARBA" id="ARBA00069039"/>
    </source>
</evidence>
<feature type="non-terminal residue" evidence="18">
    <location>
        <position position="834"/>
    </location>
</feature>
<evidence type="ECO:0000256" key="12">
    <source>
        <dbReference type="ARBA" id="ARBA00023157"/>
    </source>
</evidence>
<evidence type="ECO:0000256" key="11">
    <source>
        <dbReference type="ARBA" id="ARBA00023049"/>
    </source>
</evidence>
<dbReference type="Gene3D" id="3.40.630.10">
    <property type="entry name" value="Zn peptidases"/>
    <property type="match status" value="2"/>
</dbReference>
<evidence type="ECO:0000256" key="2">
    <source>
        <dbReference type="ARBA" id="ARBA00004613"/>
    </source>
</evidence>
<accession>A0A836FHY6</accession>
<dbReference type="SMART" id="SM00631">
    <property type="entry name" value="Zn_pept"/>
    <property type="match status" value="2"/>
</dbReference>
<dbReference type="GO" id="GO:0005615">
    <property type="term" value="C:extracellular space"/>
    <property type="evidence" value="ECO:0007669"/>
    <property type="project" value="TreeGrafter"/>
</dbReference>
<keyword evidence="11" id="KW-0482">Metalloprotease</keyword>
<feature type="chain" id="PRO_5032660617" description="Zinc carboxypeptidase A 1" evidence="16">
    <location>
        <begin position="18"/>
        <end position="834"/>
    </location>
</feature>
<keyword evidence="9" id="KW-0378">Hydrolase</keyword>
<feature type="signal peptide" evidence="16">
    <location>
        <begin position="1"/>
        <end position="17"/>
    </location>
</feature>
<protein>
    <recommendedName>
        <fullName evidence="14">Zinc carboxypeptidase A 1</fullName>
    </recommendedName>
</protein>
<dbReference type="InterPro" id="IPR057246">
    <property type="entry name" value="CARBOXYPEPT_ZN_1"/>
</dbReference>
<evidence type="ECO:0000256" key="10">
    <source>
        <dbReference type="ARBA" id="ARBA00022833"/>
    </source>
</evidence>
<dbReference type="Pfam" id="PF00246">
    <property type="entry name" value="Peptidase_M14"/>
    <property type="match status" value="2"/>
</dbReference>
<keyword evidence="8 16" id="KW-0732">Signal</keyword>
<evidence type="ECO:0000256" key="7">
    <source>
        <dbReference type="ARBA" id="ARBA00022723"/>
    </source>
</evidence>
<keyword evidence="19" id="KW-1185">Reference proteome</keyword>
<evidence type="ECO:0000256" key="16">
    <source>
        <dbReference type="SAM" id="SignalP"/>
    </source>
</evidence>
<keyword evidence="4" id="KW-0964">Secreted</keyword>
<evidence type="ECO:0000256" key="1">
    <source>
        <dbReference type="ARBA" id="ARBA00001947"/>
    </source>
</evidence>
<dbReference type="PROSITE" id="PS00132">
    <property type="entry name" value="CARBOXYPEPT_ZN_1"/>
    <property type="match status" value="2"/>
</dbReference>
<reference evidence="18" key="1">
    <citation type="submission" date="2020-03" db="EMBL/GenBank/DDBJ databases">
        <title>Relaxed selection underlies rapid genomic changes in the transitions from sociality to social parasitism in ants.</title>
        <authorList>
            <person name="Bi X."/>
        </authorList>
    </citation>
    <scope>NUCLEOTIDE SEQUENCE</scope>
    <source>
        <strain evidence="18">BGI-DK2014a</strain>
        <tissue evidence="18">Whole body</tissue>
    </source>
</reference>
<dbReference type="InterPro" id="IPR003146">
    <property type="entry name" value="M14A_act_pep"/>
</dbReference>
<comment type="subcellular location">
    <subcellularLocation>
        <location evidence="2">Secreted</location>
    </subcellularLocation>
</comment>
<keyword evidence="5 18" id="KW-0121">Carboxypeptidase</keyword>
<dbReference type="FunFam" id="3.40.630.10:FF:000040">
    <property type="entry name" value="zinc carboxypeptidase"/>
    <property type="match status" value="2"/>
</dbReference>
<feature type="non-terminal residue" evidence="18">
    <location>
        <position position="1"/>
    </location>
</feature>
<evidence type="ECO:0000256" key="13">
    <source>
        <dbReference type="ARBA" id="ARBA00057299"/>
    </source>
</evidence>
<evidence type="ECO:0000256" key="3">
    <source>
        <dbReference type="ARBA" id="ARBA00005988"/>
    </source>
</evidence>
<evidence type="ECO:0000256" key="4">
    <source>
        <dbReference type="ARBA" id="ARBA00022525"/>
    </source>
</evidence>
<feature type="domain" description="Peptidase M14" evidence="17">
    <location>
        <begin position="537"/>
        <end position="828"/>
    </location>
</feature>
<dbReference type="PANTHER" id="PTHR11705:SF153">
    <property type="entry name" value="ZINC CARBOXYPEPTIDASE A 1-LIKE PROTEIN"/>
    <property type="match status" value="1"/>
</dbReference>
<dbReference type="GO" id="GO:0004181">
    <property type="term" value="F:metallocarboxypeptidase activity"/>
    <property type="evidence" value="ECO:0007669"/>
    <property type="project" value="InterPro"/>
</dbReference>